<dbReference type="PIRSF" id="PIRSF028301">
    <property type="entry name" value="UCP028301"/>
    <property type="match status" value="1"/>
</dbReference>
<proteinExistence type="predicted"/>
<name>A0ABX2W749_9ENTR</name>
<dbReference type="RefSeq" id="WP_064545451.1">
    <property type="nucleotide sequence ID" value="NZ_LXEQ01000044.1"/>
</dbReference>
<evidence type="ECO:0000313" key="1">
    <source>
        <dbReference type="EMBL" id="OAT26821.1"/>
    </source>
</evidence>
<organism evidence="1 2">
    <name type="scientific">Buttiauxella ferragutiae ATCC 51602</name>
    <dbReference type="NCBI Taxonomy" id="1354252"/>
    <lineage>
        <taxon>Bacteria</taxon>
        <taxon>Pseudomonadati</taxon>
        <taxon>Pseudomonadota</taxon>
        <taxon>Gammaproteobacteria</taxon>
        <taxon>Enterobacterales</taxon>
        <taxon>Enterobacteriaceae</taxon>
        <taxon>Buttiauxella</taxon>
    </lineage>
</organism>
<gene>
    <name evidence="1" type="ORF">M976_02596</name>
</gene>
<dbReference type="InterPro" id="IPR008312">
    <property type="entry name" value="T6SS_TssB1"/>
</dbReference>
<dbReference type="EMBL" id="LXEQ01000044">
    <property type="protein sequence ID" value="OAT26821.1"/>
    <property type="molecule type" value="Genomic_DNA"/>
</dbReference>
<evidence type="ECO:0000313" key="2">
    <source>
        <dbReference type="Proteomes" id="UP000078407"/>
    </source>
</evidence>
<comment type="caution">
    <text evidence="1">The sequence shown here is derived from an EMBL/GenBank/DDBJ whole genome shotgun (WGS) entry which is preliminary data.</text>
</comment>
<keyword evidence="2" id="KW-1185">Reference proteome</keyword>
<dbReference type="NCBIfam" id="TIGR03358">
    <property type="entry name" value="VI_chp_5"/>
    <property type="match status" value="1"/>
</dbReference>
<dbReference type="Proteomes" id="UP000078407">
    <property type="component" value="Unassembled WGS sequence"/>
</dbReference>
<protein>
    <submittedName>
        <fullName evidence="1">ImpB family protein</fullName>
    </submittedName>
</protein>
<dbReference type="PANTHER" id="PTHR35850">
    <property type="entry name" value="CYTOPLASMIC PROTEIN-RELATED"/>
    <property type="match status" value="1"/>
</dbReference>
<dbReference type="Pfam" id="PF05591">
    <property type="entry name" value="T6SS_VipA"/>
    <property type="match status" value="1"/>
</dbReference>
<accession>A0ABX2W749</accession>
<dbReference type="PANTHER" id="PTHR35850:SF1">
    <property type="entry name" value="TYPE VI SECRETION SYSTEM SHEATH PROTEIN TSSB1"/>
    <property type="match status" value="1"/>
</dbReference>
<reference evidence="1 2" key="1">
    <citation type="submission" date="2016-04" db="EMBL/GenBank/DDBJ databases">
        <title>ATOL: Assembling a taxonomically balanced genome-scale reconstruction of the evolutionary history of the Enterobacteriaceae.</title>
        <authorList>
            <person name="Plunkett G.III."/>
            <person name="Neeno-Eckwall E.C."/>
            <person name="Glasner J.D."/>
            <person name="Perna N.T."/>
        </authorList>
    </citation>
    <scope>NUCLEOTIDE SEQUENCE [LARGE SCALE GENOMIC DNA]</scope>
    <source>
        <strain evidence="1 2">ATCC 51602</strain>
    </source>
</reference>
<sequence>MSNTQHKLSKSRPPRVQITYDVEVGGAQIQKELPLVIGVVGSFASDEAPLRERRFTHIDKDNFNDVMEGMNPSVDMLIESALPQKEGQLAVSLKFNSIDDFSPENIAMQVEPLRKLLEMREQLSDLRNRTASNDRLKEQLLELIQQQNTASGAVTSDEGEVE</sequence>